<name>A0A6N2MI51_SALVM</name>
<reference evidence="1" key="1">
    <citation type="submission" date="2019-03" db="EMBL/GenBank/DDBJ databases">
        <authorList>
            <person name="Mank J."/>
            <person name="Almeida P."/>
        </authorList>
    </citation>
    <scope>NUCLEOTIDE SEQUENCE</scope>
    <source>
        <strain evidence="1">78183</strain>
    </source>
</reference>
<accession>A0A6N2MI51</accession>
<proteinExistence type="predicted"/>
<organism evidence="1">
    <name type="scientific">Salix viminalis</name>
    <name type="common">Common osier</name>
    <name type="synonym">Basket willow</name>
    <dbReference type="NCBI Taxonomy" id="40686"/>
    <lineage>
        <taxon>Eukaryota</taxon>
        <taxon>Viridiplantae</taxon>
        <taxon>Streptophyta</taxon>
        <taxon>Embryophyta</taxon>
        <taxon>Tracheophyta</taxon>
        <taxon>Spermatophyta</taxon>
        <taxon>Magnoliopsida</taxon>
        <taxon>eudicotyledons</taxon>
        <taxon>Gunneridae</taxon>
        <taxon>Pentapetalae</taxon>
        <taxon>rosids</taxon>
        <taxon>fabids</taxon>
        <taxon>Malpighiales</taxon>
        <taxon>Salicaceae</taxon>
        <taxon>Saliceae</taxon>
        <taxon>Salix</taxon>
    </lineage>
</organism>
<gene>
    <name evidence="1" type="ORF">SVIM_LOCUS361319</name>
</gene>
<sequence length="70" mass="8430">MNHQLNLFFPKIVAFFFNQSRPKTRRSLSRSLSKHPIKTELERLSLYQDKLQQFVDISKGISNTWIETRY</sequence>
<protein>
    <submittedName>
        <fullName evidence="1">Uncharacterized protein</fullName>
    </submittedName>
</protein>
<evidence type="ECO:0000313" key="1">
    <source>
        <dbReference type="EMBL" id="VFU52539.1"/>
    </source>
</evidence>
<dbReference type="AlphaFoldDB" id="A0A6N2MI51"/>
<dbReference type="EMBL" id="CAADRP010001796">
    <property type="protein sequence ID" value="VFU52539.1"/>
    <property type="molecule type" value="Genomic_DNA"/>
</dbReference>